<dbReference type="RefSeq" id="WP_113960967.1">
    <property type="nucleotide sequence ID" value="NZ_QNRR01000011.1"/>
</dbReference>
<dbReference type="Gene3D" id="3.30.360.10">
    <property type="entry name" value="Dihydrodipicolinate Reductase, domain 2"/>
    <property type="match status" value="1"/>
</dbReference>
<dbReference type="PANTHER" id="PTHR43818">
    <property type="entry name" value="BCDNA.GH03377"/>
    <property type="match status" value="1"/>
</dbReference>
<dbReference type="GO" id="GO:0000166">
    <property type="term" value="F:nucleotide binding"/>
    <property type="evidence" value="ECO:0007669"/>
    <property type="project" value="InterPro"/>
</dbReference>
<dbReference type="InterPro" id="IPR006311">
    <property type="entry name" value="TAT_signal"/>
</dbReference>
<evidence type="ECO:0000259" key="1">
    <source>
        <dbReference type="Pfam" id="PF01408"/>
    </source>
</evidence>
<dbReference type="OrthoDB" id="179055at2"/>
<dbReference type="PROSITE" id="PS51318">
    <property type="entry name" value="TAT"/>
    <property type="match status" value="1"/>
</dbReference>
<evidence type="ECO:0000313" key="4">
    <source>
        <dbReference type="Proteomes" id="UP000253426"/>
    </source>
</evidence>
<comment type="caution">
    <text evidence="3">The sequence shown here is derived from an EMBL/GenBank/DDBJ whole genome shotgun (WGS) entry which is preliminary data.</text>
</comment>
<gene>
    <name evidence="3" type="ORF">DES53_11123</name>
</gene>
<dbReference type="InterPro" id="IPR043906">
    <property type="entry name" value="Gfo/Idh/MocA_OxRdtase_bact_C"/>
</dbReference>
<dbReference type="InterPro" id="IPR000683">
    <property type="entry name" value="Gfo/Idh/MocA-like_OxRdtase_N"/>
</dbReference>
<dbReference type="InterPro" id="IPR036291">
    <property type="entry name" value="NAD(P)-bd_dom_sf"/>
</dbReference>
<feature type="domain" description="Gfo/Idh/MocA-like oxidoreductase bacterial type C-terminal" evidence="2">
    <location>
        <begin position="204"/>
        <end position="281"/>
    </location>
</feature>
<accession>A0A366HBF6</accession>
<proteinExistence type="predicted"/>
<reference evidence="3 4" key="1">
    <citation type="submission" date="2018-06" db="EMBL/GenBank/DDBJ databases">
        <title>Genomic Encyclopedia of Type Strains, Phase IV (KMG-IV): sequencing the most valuable type-strain genomes for metagenomic binning, comparative biology and taxonomic classification.</title>
        <authorList>
            <person name="Goeker M."/>
        </authorList>
    </citation>
    <scope>NUCLEOTIDE SEQUENCE [LARGE SCALE GENOMIC DNA]</scope>
    <source>
        <strain evidence="3 4">DSM 25532</strain>
    </source>
</reference>
<dbReference type="AlphaFoldDB" id="A0A366HBF6"/>
<dbReference type="Gene3D" id="3.40.50.720">
    <property type="entry name" value="NAD(P)-binding Rossmann-like Domain"/>
    <property type="match status" value="1"/>
</dbReference>
<dbReference type="SUPFAM" id="SSF51735">
    <property type="entry name" value="NAD(P)-binding Rossmann-fold domains"/>
    <property type="match status" value="1"/>
</dbReference>
<dbReference type="Pfam" id="PF01408">
    <property type="entry name" value="GFO_IDH_MocA"/>
    <property type="match status" value="1"/>
</dbReference>
<evidence type="ECO:0000313" key="3">
    <source>
        <dbReference type="EMBL" id="RBP38505.1"/>
    </source>
</evidence>
<dbReference type="InterPro" id="IPR050463">
    <property type="entry name" value="Gfo/Idh/MocA_oxidrdct_glycsds"/>
</dbReference>
<keyword evidence="4" id="KW-1185">Reference proteome</keyword>
<sequence length="448" mass="49952">MNTDSKPAFSRRRFVASAGLVAGTMITRPLFGADAPSNKLNILLIGVWGRGLAHYDALSEENVVALCDVNEKRFPDALKRFPNATTYVDWRKALDHKGLDAVVICTTDHTHAFIASWALSRNLHVYCEKPLAITVNEARAVRAKWEEKKGKLATQVGMQRHAQANFRRVRELIHDGVIGDLQAAYAWGNRQIRRSGYLPAEGTPPEGFNYDLWLGPAPYRPYNPGYFKGGAGANCLEWNMFWDFGAGQIGDMGSHTMDIVWNVVDAKLPTSVSAKGEAFNSDVTPVECESHFEHPANDWRGPITVSWYQGGVMPRAPKPMIDLTKIGHGAMFKGSKGFLISDFDTRMVLPFGDDADLTYYKPRTKETLIPPVGHFQKEWLAACREPSKKTSCDFGYSADMIEQMLLGLVAYRVGKKIQYDPKTGKSPDTPEADTFMGKQYRDGWTMDG</sequence>
<dbReference type="SUPFAM" id="SSF55347">
    <property type="entry name" value="Glyceraldehyde-3-phosphate dehydrogenase-like, C-terminal domain"/>
    <property type="match status" value="1"/>
</dbReference>
<dbReference type="EMBL" id="QNRR01000011">
    <property type="protein sequence ID" value="RBP38505.1"/>
    <property type="molecule type" value="Genomic_DNA"/>
</dbReference>
<name>A0A366HBF6_9BACT</name>
<evidence type="ECO:0000259" key="2">
    <source>
        <dbReference type="Pfam" id="PF19051"/>
    </source>
</evidence>
<protein>
    <submittedName>
        <fullName evidence="3">Putative dehydrogenase</fullName>
    </submittedName>
</protein>
<dbReference type="Pfam" id="PF19051">
    <property type="entry name" value="GFO_IDH_MocA_C2"/>
    <property type="match status" value="1"/>
</dbReference>
<dbReference type="Proteomes" id="UP000253426">
    <property type="component" value="Unassembled WGS sequence"/>
</dbReference>
<dbReference type="PANTHER" id="PTHR43818:SF10">
    <property type="entry name" value="NADH-DEPENDENT DEHYDROGENASE-RELATED"/>
    <property type="match status" value="1"/>
</dbReference>
<organism evidence="3 4">
    <name type="scientific">Roseimicrobium gellanilyticum</name>
    <dbReference type="NCBI Taxonomy" id="748857"/>
    <lineage>
        <taxon>Bacteria</taxon>
        <taxon>Pseudomonadati</taxon>
        <taxon>Verrucomicrobiota</taxon>
        <taxon>Verrucomicrobiia</taxon>
        <taxon>Verrucomicrobiales</taxon>
        <taxon>Verrucomicrobiaceae</taxon>
        <taxon>Roseimicrobium</taxon>
    </lineage>
</organism>
<feature type="domain" description="Gfo/Idh/MocA-like oxidoreductase N-terminal" evidence="1">
    <location>
        <begin position="41"/>
        <end position="152"/>
    </location>
</feature>